<feature type="region of interest" description="Disordered" evidence="1">
    <location>
        <begin position="142"/>
        <end position="225"/>
    </location>
</feature>
<reference evidence="2 3" key="1">
    <citation type="submission" date="2019-01" db="EMBL/GenBank/DDBJ databases">
        <title>Draft genome sequences of three monokaryotic isolates of the white-rot basidiomycete fungus Dichomitus squalens.</title>
        <authorList>
            <consortium name="DOE Joint Genome Institute"/>
            <person name="Lopez S.C."/>
            <person name="Andreopoulos B."/>
            <person name="Pangilinan J."/>
            <person name="Lipzen A."/>
            <person name="Riley R."/>
            <person name="Ahrendt S."/>
            <person name="Ng V."/>
            <person name="Barry K."/>
            <person name="Daum C."/>
            <person name="Grigoriev I.V."/>
            <person name="Hilden K.S."/>
            <person name="Makela M.R."/>
            <person name="de Vries R.P."/>
        </authorList>
    </citation>
    <scope>NUCLEOTIDE SEQUENCE [LARGE SCALE GENOMIC DNA]</scope>
    <source>
        <strain evidence="2 3">CBS 464.89</strain>
    </source>
</reference>
<dbReference type="AlphaFoldDB" id="A0A4Q9PVH3"/>
<sequence length="299" mass="33839">MAEALHSFPHPTSAEYEEKILYLVETQDRRVRHPPNAFICFRKWYNAYVRELGEAAGSKREHQNTVSTQAGRVWQELATVEDRLCWERIASDVRSLHQLLHPEWWTPEHQAMLKQKKKADRQEKAEKTGKAKMAKMAKMAEKAEQMGKTRRVDRAKPAHYPMTPYERDHRPFPADFATSSASTSSCSYFDSYDSNPSPPKTPSSTSLSSSRSSPQMPTYPPPPPGLFFATVPDAMSWAGGDSISGFVPFCSHQPSWNATENQSPPNAPMQFSLSWWLSPNQPSCVPQTFPPPQDGVVWL</sequence>
<protein>
    <recommendedName>
        <fullName evidence="4">HMG box domain-containing protein</fullName>
    </recommendedName>
</protein>
<evidence type="ECO:0000313" key="2">
    <source>
        <dbReference type="EMBL" id="TBU58495.1"/>
    </source>
</evidence>
<evidence type="ECO:0000256" key="1">
    <source>
        <dbReference type="SAM" id="MobiDB-lite"/>
    </source>
</evidence>
<evidence type="ECO:0000313" key="3">
    <source>
        <dbReference type="Proteomes" id="UP000292082"/>
    </source>
</evidence>
<feature type="compositionally biased region" description="Basic and acidic residues" evidence="1">
    <location>
        <begin position="142"/>
        <end position="156"/>
    </location>
</feature>
<dbReference type="SUPFAM" id="SSF47095">
    <property type="entry name" value="HMG-box"/>
    <property type="match status" value="1"/>
</dbReference>
<accession>A0A4Q9PVH3</accession>
<gene>
    <name evidence="2" type="ORF">BD310DRAFT_967585</name>
</gene>
<dbReference type="Proteomes" id="UP000292082">
    <property type="component" value="Unassembled WGS sequence"/>
</dbReference>
<proteinExistence type="predicted"/>
<keyword evidence="3" id="KW-1185">Reference proteome</keyword>
<dbReference type="EMBL" id="ML145124">
    <property type="protein sequence ID" value="TBU58495.1"/>
    <property type="molecule type" value="Genomic_DNA"/>
</dbReference>
<feature type="compositionally biased region" description="Low complexity" evidence="1">
    <location>
        <begin position="202"/>
        <end position="216"/>
    </location>
</feature>
<evidence type="ECO:0008006" key="4">
    <source>
        <dbReference type="Google" id="ProtNLM"/>
    </source>
</evidence>
<feature type="compositionally biased region" description="Low complexity" evidence="1">
    <location>
        <begin position="176"/>
        <end position="195"/>
    </location>
</feature>
<organism evidence="2 3">
    <name type="scientific">Dichomitus squalens</name>
    <dbReference type="NCBI Taxonomy" id="114155"/>
    <lineage>
        <taxon>Eukaryota</taxon>
        <taxon>Fungi</taxon>
        <taxon>Dikarya</taxon>
        <taxon>Basidiomycota</taxon>
        <taxon>Agaricomycotina</taxon>
        <taxon>Agaricomycetes</taxon>
        <taxon>Polyporales</taxon>
        <taxon>Polyporaceae</taxon>
        <taxon>Dichomitus</taxon>
    </lineage>
</organism>
<dbReference type="InterPro" id="IPR036910">
    <property type="entry name" value="HMG_box_dom_sf"/>
</dbReference>
<name>A0A4Q9PVH3_9APHY</name>
<dbReference type="Gene3D" id="1.10.30.10">
    <property type="entry name" value="High mobility group box domain"/>
    <property type="match status" value="1"/>
</dbReference>